<dbReference type="GO" id="GO:0004553">
    <property type="term" value="F:hydrolase activity, hydrolyzing O-glycosyl compounds"/>
    <property type="evidence" value="ECO:0007669"/>
    <property type="project" value="InterPro"/>
</dbReference>
<dbReference type="PROSITE" id="PS51762">
    <property type="entry name" value="GH16_2"/>
    <property type="match status" value="1"/>
</dbReference>
<proteinExistence type="predicted"/>
<keyword evidence="3" id="KW-0326">Glycosidase</keyword>
<evidence type="ECO:0000313" key="6">
    <source>
        <dbReference type="EMBL" id="KGB75532.1"/>
    </source>
</evidence>
<dbReference type="PANTHER" id="PTHR10963">
    <property type="entry name" value="GLYCOSYL HYDROLASE-RELATED"/>
    <property type="match status" value="1"/>
</dbReference>
<evidence type="ECO:0000256" key="1">
    <source>
        <dbReference type="ARBA" id="ARBA00022729"/>
    </source>
</evidence>
<dbReference type="PANTHER" id="PTHR10963:SF22">
    <property type="entry name" value="GLYCOSIDASE CRH2-RELATED"/>
    <property type="match status" value="1"/>
</dbReference>
<dbReference type="OrthoDB" id="4781at2759"/>
<dbReference type="GO" id="GO:0008061">
    <property type="term" value="F:chitin binding"/>
    <property type="evidence" value="ECO:0007669"/>
    <property type="project" value="InterPro"/>
</dbReference>
<feature type="signal peptide" evidence="4">
    <location>
        <begin position="1"/>
        <end position="25"/>
    </location>
</feature>
<evidence type="ECO:0000256" key="2">
    <source>
        <dbReference type="ARBA" id="ARBA00022801"/>
    </source>
</evidence>
<dbReference type="EMBL" id="CP025761">
    <property type="protein sequence ID" value="KGB75532.1"/>
    <property type="molecule type" value="Genomic_DNA"/>
</dbReference>
<protein>
    <recommendedName>
        <fullName evidence="5">GH16 domain-containing protein</fullName>
    </recommendedName>
</protein>
<dbReference type="STRING" id="294750.A0A095C4L2"/>
<reference evidence="6 7" key="1">
    <citation type="journal article" date="2011" name="MBio">
        <title>Genome variation in Cryptococcus gattii, an emerging pathogen of immunocompetent hosts.</title>
        <authorList>
            <person name="D'Souza C.A."/>
            <person name="Kronstad J.W."/>
            <person name="Taylor G."/>
            <person name="Warren R."/>
            <person name="Yuen M."/>
            <person name="Hu G."/>
            <person name="Jung W.H."/>
            <person name="Sham A."/>
            <person name="Kidd S.E."/>
            <person name="Tangen K."/>
            <person name="Lee N."/>
            <person name="Zeilmaker T."/>
            <person name="Sawkins J."/>
            <person name="McVicker G."/>
            <person name="Shah S."/>
            <person name="Gnerre S."/>
            <person name="Griggs A."/>
            <person name="Zeng Q."/>
            <person name="Bartlett K."/>
            <person name="Li W."/>
            <person name="Wang X."/>
            <person name="Heitman J."/>
            <person name="Stajich J.E."/>
            <person name="Fraser J.A."/>
            <person name="Meyer W."/>
            <person name="Carter D."/>
            <person name="Schein J."/>
            <person name="Krzywinski M."/>
            <person name="Kwon-Chung K.J."/>
            <person name="Varma A."/>
            <person name="Wang J."/>
            <person name="Brunham R."/>
            <person name="Fyfe M."/>
            <person name="Ouellette B.F."/>
            <person name="Siddiqui A."/>
            <person name="Marra M."/>
            <person name="Jones S."/>
            <person name="Holt R."/>
            <person name="Birren B.W."/>
            <person name="Galagan J.E."/>
            <person name="Cuomo C.A."/>
        </authorList>
    </citation>
    <scope>NUCLEOTIDE SEQUENCE [LARGE SCALE GENOMIC DNA]</scope>
    <source>
        <strain evidence="6 7">R265</strain>
    </source>
</reference>
<accession>A0A095C4L2</accession>
<dbReference type="InterPro" id="IPR018371">
    <property type="entry name" value="Chitin-binding_1_CS"/>
</dbReference>
<dbReference type="Pfam" id="PF00722">
    <property type="entry name" value="Glyco_hydro_16"/>
    <property type="match status" value="1"/>
</dbReference>
<dbReference type="PROSITE" id="PS00026">
    <property type="entry name" value="CHIT_BIND_I_1"/>
    <property type="match status" value="1"/>
</dbReference>
<keyword evidence="2" id="KW-0378">Hydrolase</keyword>
<dbReference type="InterPro" id="IPR000757">
    <property type="entry name" value="Beta-glucanase-like"/>
</dbReference>
<dbReference type="Gene3D" id="2.60.120.200">
    <property type="match status" value="1"/>
</dbReference>
<evidence type="ECO:0000313" key="7">
    <source>
        <dbReference type="Proteomes" id="UP000029445"/>
    </source>
</evidence>
<reference evidence="6 7" key="2">
    <citation type="journal article" date="2018" name="Proc. Natl. Acad. Sci.">
        <title>RNAi is a critical determinant of centromere evolution in closely related fungi.</title>
        <authorList>
            <person name="Yadav V."/>
            <person name="Sun S."/>
            <person name="Billmyre R.B."/>
            <person name="Thimmappa B.C."/>
            <person name="Shea T."/>
            <person name="Lintner R."/>
            <person name="Bakkeren G."/>
            <person name="Cuomo C.A."/>
            <person name="Heitman J."/>
            <person name="Sanyal K."/>
        </authorList>
    </citation>
    <scope>NUCLEOTIDE SEQUENCE [LARGE SCALE GENOMIC DNA]</scope>
    <source>
        <strain evidence="6 7">R265</strain>
    </source>
</reference>
<feature type="chain" id="PRO_5001905681" description="GH16 domain-containing protein" evidence="4">
    <location>
        <begin position="26"/>
        <end position="378"/>
    </location>
</feature>
<dbReference type="GO" id="GO:0031505">
    <property type="term" value="P:fungal-type cell wall organization"/>
    <property type="evidence" value="ECO:0007669"/>
    <property type="project" value="TreeGrafter"/>
</dbReference>
<dbReference type="HOGENOM" id="CLU_040459_1_0_1"/>
<dbReference type="OMA" id="DWHTYTI"/>
<dbReference type="GO" id="GO:0016757">
    <property type="term" value="F:glycosyltransferase activity"/>
    <property type="evidence" value="ECO:0007669"/>
    <property type="project" value="TreeGrafter"/>
</dbReference>
<dbReference type="InterPro" id="IPR013320">
    <property type="entry name" value="ConA-like_dom_sf"/>
</dbReference>
<evidence type="ECO:0000259" key="5">
    <source>
        <dbReference type="PROSITE" id="PS51762"/>
    </source>
</evidence>
<dbReference type="GO" id="GO:0005975">
    <property type="term" value="P:carbohydrate metabolic process"/>
    <property type="evidence" value="ECO:0007669"/>
    <property type="project" value="InterPro"/>
</dbReference>
<keyword evidence="7" id="KW-1185">Reference proteome</keyword>
<keyword evidence="1 4" id="KW-0732">Signal</keyword>
<dbReference type="InterPro" id="IPR050546">
    <property type="entry name" value="Glycosyl_Hydrlase_16"/>
</dbReference>
<dbReference type="SUPFAM" id="SSF49899">
    <property type="entry name" value="Concanavalin A-like lectins/glucanases"/>
    <property type="match status" value="1"/>
</dbReference>
<organism evidence="6 7">
    <name type="scientific">Cryptococcus deuterogattii (strain R265)</name>
    <name type="common">Cryptococcus gattii VGII (strain R265)</name>
    <dbReference type="NCBI Taxonomy" id="294750"/>
    <lineage>
        <taxon>Eukaryota</taxon>
        <taxon>Fungi</taxon>
        <taxon>Dikarya</taxon>
        <taxon>Basidiomycota</taxon>
        <taxon>Agaricomycotina</taxon>
        <taxon>Tremellomycetes</taxon>
        <taxon>Tremellales</taxon>
        <taxon>Cryptococcaceae</taxon>
        <taxon>Cryptococcus</taxon>
        <taxon>Cryptococcus gattii species complex</taxon>
    </lineage>
</organism>
<dbReference type="Proteomes" id="UP000029445">
    <property type="component" value="Chromosome 3"/>
</dbReference>
<name>A0A095C4L2_CRYD2</name>
<evidence type="ECO:0000256" key="3">
    <source>
        <dbReference type="ARBA" id="ARBA00023295"/>
    </source>
</evidence>
<dbReference type="GO" id="GO:0009277">
    <property type="term" value="C:fungal-type cell wall"/>
    <property type="evidence" value="ECO:0007669"/>
    <property type="project" value="TreeGrafter"/>
</dbReference>
<dbReference type="KEGG" id="cdeu:CNBG_1370"/>
<sequence length="378" mass="40965">MTRLNIPLLAFTTALIIALFPKAVAQTCNYTKPCPSTAPCCSEYGYCGTGSYCLGGCEPLYSHEIISCRPEPICTSFKTDFTDLGRVQQNASLYDGNATAYDWVVDTGSLVASPSNDGARLILTQNNTGSKISSTRYLHYGTIDFTLKTSKWAGVVTAAITMSDVKDEIDWEWPGADTDTVQTNYWFLGVANYSATEGASSLVSSNAATTFHTYTIDWQENYISWSIDGLVVRTVRKTDTISEDGRQYKFPSTPSRVQISIWPAGTHDNAEGTIDWAGGYIDWTNSDYLSNGYFWNTIKSVNIRCAYDTASTSGATGWAYSGNDTSGIPVVTTTNASTLISAGWKRIAGVQINNREIGGVGLHIIIGCALLGGVALFY</sequence>
<dbReference type="RefSeq" id="XP_062881474.1">
    <property type="nucleotide sequence ID" value="XM_063025519.1"/>
</dbReference>
<feature type="domain" description="GH16" evidence="5">
    <location>
        <begin position="75"/>
        <end position="292"/>
    </location>
</feature>
<evidence type="ECO:0000256" key="4">
    <source>
        <dbReference type="SAM" id="SignalP"/>
    </source>
</evidence>
<dbReference type="AlphaFoldDB" id="A0A095C4L2"/>
<dbReference type="GeneID" id="88177793"/>
<gene>
    <name evidence="6" type="ORF">CNBG_1370</name>
</gene>
<dbReference type="VEuPathDB" id="FungiDB:CNBG_1370"/>